<evidence type="ECO:0000256" key="7">
    <source>
        <dbReference type="ARBA" id="ARBA00022771"/>
    </source>
</evidence>
<keyword evidence="10" id="KW-0805">Transcription regulation</keyword>
<evidence type="ECO:0000256" key="2">
    <source>
        <dbReference type="ARBA" id="ARBA00004123"/>
    </source>
</evidence>
<dbReference type="FunFam" id="3.30.160.60:FF:001792">
    <property type="entry name" value="Zinc finger and BTB domain-containing 40"/>
    <property type="match status" value="1"/>
</dbReference>
<feature type="compositionally biased region" description="Basic and acidic residues" evidence="15">
    <location>
        <begin position="152"/>
        <end position="166"/>
    </location>
</feature>
<feature type="domain" description="C2H2-type" evidence="17">
    <location>
        <begin position="691"/>
        <end position="718"/>
    </location>
</feature>
<dbReference type="InterPro" id="IPR011333">
    <property type="entry name" value="SKP1/BTB/POZ_sf"/>
</dbReference>
<dbReference type="PANTHER" id="PTHR24394:SF0">
    <property type="entry name" value="ZINC FINGER AND BTB DOMAIN-CONTAINING PROTEIN 40"/>
    <property type="match status" value="1"/>
</dbReference>
<accession>A0A9D3NDG0</accession>
<feature type="domain" description="C2H2-type" evidence="17">
    <location>
        <begin position="575"/>
        <end position="603"/>
    </location>
</feature>
<dbReference type="SUPFAM" id="SSF54695">
    <property type="entry name" value="POZ domain"/>
    <property type="match status" value="1"/>
</dbReference>
<comment type="function">
    <text evidence="1">May be involved in transcriptional regulation.</text>
</comment>
<gene>
    <name evidence="18" type="ORF">KOW79_017747</name>
</gene>
<dbReference type="SUPFAM" id="SSF57667">
    <property type="entry name" value="beta-beta-alpha zinc fingers"/>
    <property type="match status" value="4"/>
</dbReference>
<organism evidence="18 19">
    <name type="scientific">Hemibagrus wyckioides</name>
    <dbReference type="NCBI Taxonomy" id="337641"/>
    <lineage>
        <taxon>Eukaryota</taxon>
        <taxon>Metazoa</taxon>
        <taxon>Chordata</taxon>
        <taxon>Craniata</taxon>
        <taxon>Vertebrata</taxon>
        <taxon>Euteleostomi</taxon>
        <taxon>Actinopterygii</taxon>
        <taxon>Neopterygii</taxon>
        <taxon>Teleostei</taxon>
        <taxon>Ostariophysi</taxon>
        <taxon>Siluriformes</taxon>
        <taxon>Bagridae</taxon>
        <taxon>Hemibagrus</taxon>
    </lineage>
</organism>
<evidence type="ECO:0000313" key="18">
    <source>
        <dbReference type="EMBL" id="KAG7319273.1"/>
    </source>
</evidence>
<dbReference type="GO" id="GO:0003677">
    <property type="term" value="F:DNA binding"/>
    <property type="evidence" value="ECO:0007669"/>
    <property type="project" value="UniProtKB-KW"/>
</dbReference>
<reference evidence="18 19" key="1">
    <citation type="submission" date="2021-06" db="EMBL/GenBank/DDBJ databases">
        <title>Chromosome-level genome assembly of the red-tail catfish (Hemibagrus wyckioides).</title>
        <authorList>
            <person name="Shao F."/>
        </authorList>
    </citation>
    <scope>NUCLEOTIDE SEQUENCE [LARGE SCALE GENOMIC DNA]</scope>
    <source>
        <strain evidence="18">EC202008001</strain>
        <tissue evidence="18">Blood</tissue>
    </source>
</reference>
<evidence type="ECO:0000256" key="10">
    <source>
        <dbReference type="ARBA" id="ARBA00023015"/>
    </source>
</evidence>
<evidence type="ECO:0000256" key="11">
    <source>
        <dbReference type="ARBA" id="ARBA00023125"/>
    </source>
</evidence>
<evidence type="ECO:0000256" key="6">
    <source>
        <dbReference type="ARBA" id="ARBA00022737"/>
    </source>
</evidence>
<dbReference type="Gene3D" id="3.30.160.60">
    <property type="entry name" value="Classic Zinc Finger"/>
    <property type="match status" value="7"/>
</dbReference>
<evidence type="ECO:0000256" key="13">
    <source>
        <dbReference type="ARBA" id="ARBA00023242"/>
    </source>
</evidence>
<dbReference type="InterPro" id="IPR036236">
    <property type="entry name" value="Znf_C2H2_sf"/>
</dbReference>
<evidence type="ECO:0000256" key="12">
    <source>
        <dbReference type="ARBA" id="ARBA00023163"/>
    </source>
</evidence>
<keyword evidence="8" id="KW-0862">Zinc</keyword>
<feature type="domain" description="C2H2-type" evidence="17">
    <location>
        <begin position="509"/>
        <end position="538"/>
    </location>
</feature>
<evidence type="ECO:0000256" key="3">
    <source>
        <dbReference type="ARBA" id="ARBA00006991"/>
    </source>
</evidence>
<dbReference type="FunFam" id="3.30.160.60:FF:000917">
    <property type="entry name" value="Zinc finger and BTB domain containing 40"/>
    <property type="match status" value="1"/>
</dbReference>
<feature type="domain" description="C2H2-type" evidence="17">
    <location>
        <begin position="787"/>
        <end position="815"/>
    </location>
</feature>
<evidence type="ECO:0000256" key="8">
    <source>
        <dbReference type="ARBA" id="ARBA00022833"/>
    </source>
</evidence>
<keyword evidence="13" id="KW-0539">Nucleus</keyword>
<feature type="domain" description="C2H2-type" evidence="17">
    <location>
        <begin position="663"/>
        <end position="691"/>
    </location>
</feature>
<feature type="region of interest" description="Disordered" evidence="15">
    <location>
        <begin position="138"/>
        <end position="166"/>
    </location>
</feature>
<dbReference type="InterPro" id="IPR013087">
    <property type="entry name" value="Znf_C2H2_type"/>
</dbReference>
<evidence type="ECO:0000256" key="1">
    <source>
        <dbReference type="ARBA" id="ARBA00003767"/>
    </source>
</evidence>
<evidence type="ECO:0000259" key="16">
    <source>
        <dbReference type="PROSITE" id="PS50097"/>
    </source>
</evidence>
<evidence type="ECO:0000256" key="4">
    <source>
        <dbReference type="ARBA" id="ARBA00022499"/>
    </source>
</evidence>
<evidence type="ECO:0000256" key="5">
    <source>
        <dbReference type="ARBA" id="ARBA00022723"/>
    </source>
</evidence>
<dbReference type="PROSITE" id="PS50157">
    <property type="entry name" value="ZINC_FINGER_C2H2_2"/>
    <property type="match status" value="10"/>
</dbReference>
<dbReference type="PROSITE" id="PS00028">
    <property type="entry name" value="ZINC_FINGER_C2H2_1"/>
    <property type="match status" value="10"/>
</dbReference>
<dbReference type="Gene3D" id="3.30.710.10">
    <property type="entry name" value="Potassium Channel Kv1.1, Chain A"/>
    <property type="match status" value="1"/>
</dbReference>
<evidence type="ECO:0000313" key="19">
    <source>
        <dbReference type="Proteomes" id="UP000824219"/>
    </source>
</evidence>
<dbReference type="SMART" id="SM00225">
    <property type="entry name" value="BTB"/>
    <property type="match status" value="1"/>
</dbReference>
<feature type="domain" description="C2H2-type" evidence="17">
    <location>
        <begin position="758"/>
        <end position="783"/>
    </location>
</feature>
<feature type="domain" description="C2H2-type" evidence="17">
    <location>
        <begin position="632"/>
        <end position="660"/>
    </location>
</feature>
<keyword evidence="12" id="KW-0804">Transcription</keyword>
<evidence type="ECO:0008006" key="20">
    <source>
        <dbReference type="Google" id="ProtNLM"/>
    </source>
</evidence>
<comment type="subcellular location">
    <subcellularLocation>
        <location evidence="2">Nucleus</location>
    </subcellularLocation>
</comment>
<dbReference type="Pfam" id="PF00651">
    <property type="entry name" value="BTB"/>
    <property type="match status" value="1"/>
</dbReference>
<dbReference type="PANTHER" id="PTHR24394">
    <property type="entry name" value="ZINC FINGER PROTEIN"/>
    <property type="match status" value="1"/>
</dbReference>
<proteinExistence type="inferred from homology"/>
<dbReference type="GO" id="GO:0008270">
    <property type="term" value="F:zinc ion binding"/>
    <property type="evidence" value="ECO:0007669"/>
    <property type="project" value="UniProtKB-KW"/>
</dbReference>
<dbReference type="FunFam" id="3.30.160.60:FF:000645">
    <property type="entry name" value="Zinc finger and BTB domain containing 40"/>
    <property type="match status" value="2"/>
</dbReference>
<keyword evidence="7 14" id="KW-0863">Zinc-finger</keyword>
<dbReference type="GO" id="GO:0000981">
    <property type="term" value="F:DNA-binding transcription factor activity, RNA polymerase II-specific"/>
    <property type="evidence" value="ECO:0007669"/>
    <property type="project" value="TreeGrafter"/>
</dbReference>
<feature type="compositionally biased region" description="Basic and acidic residues" evidence="15">
    <location>
        <begin position="485"/>
        <end position="498"/>
    </location>
</feature>
<dbReference type="OrthoDB" id="9931612at2759"/>
<keyword evidence="19" id="KW-1185">Reference proteome</keyword>
<evidence type="ECO:0000256" key="9">
    <source>
        <dbReference type="ARBA" id="ARBA00022843"/>
    </source>
</evidence>
<protein>
    <recommendedName>
        <fullName evidence="20">Zinc finger and BTB domain containing 40</fullName>
    </recommendedName>
</protein>
<sequence>MELPNYSRQLMQQLQTLRKESEFCDCTILVGDTAHPAHKVVLAASSMLFKSLLETSDSISIDTAVVTAQEFTSLLDMAYLGRLVPGKHDFTRLIAAADSLQMFDVAVGCKNILDQLVNQSEDAQGLKHHTEVALRKREQQRLLDGSGPEFASEGHGDSMKSPRNRLESQNDGAVELLLHKRGALIRTLQDIQPLINILRTWDTLSSQQQHMLLECFEGDPDVDIVFQRLLDQLKDGHGASVHAIVTLLDQIKSLKPDLESAEEKEQTGPDLKDKRMDDHIGASLLRTFQNRLCALNLEAQIISRSLKEGPDIPSDQREILQEEADSKMEKLLSAALDGGSVQPLTVWRLLFWAATQSPELHRVTQEIRAKPEAQEFIHMAARVDALFKHRKLILETINEIPDLERAAGDLDRDKDIREFLQSCRGADGGTETMQQVLERVLSRESWHVRPLWHLLSTSQTNFPQLSDLIDELGHVDAEHDEETAGSEKEEGEKEEDRTHRRRKGVVVSYSCQWCNKTFDFKCRLLKHQKQCAFCPERVQRCTECPAMFPSVTALQQHQAEVHNGPPVKRKKVEPVTCELCGKSFKHPSGLLYHRRTEHLEERPYACEECGAKFAANSSLKNHMRLHTGEKPYLCKHCDMSFAVAAALSYHTKKKHSEDISDPHDCQKCRVSFSCLEKLREHILDVHPKELHQCPECSKILSTAAQLEKHMSVHDGSKPYSCQSCHKSYQTLSGLWYHNRTTHPDAVTTEGSRSISHLLHCKICDKTFCNRSSLFKHNITKHPGAVVWRCVYCPRAMSSEQKLQQHMLSEHVSQQGSVFACAVCSLSFLTEAEYQQHFLINHVQLVQEEALQSPGPTSQMVIQTEDTSAEGTEQIVGLDQSQLAGSQQVFVALGDGGEAAADSGIVAVNMEDLLTGRVTLICEENQ</sequence>
<dbReference type="GO" id="GO:0005634">
    <property type="term" value="C:nucleus"/>
    <property type="evidence" value="ECO:0007669"/>
    <property type="project" value="UniProtKB-SubCell"/>
</dbReference>
<feature type="domain" description="C2H2-type" evidence="17">
    <location>
        <begin position="719"/>
        <end position="742"/>
    </location>
</feature>
<keyword evidence="4" id="KW-1017">Isopeptide bond</keyword>
<comment type="similarity">
    <text evidence="3">Belongs to the krueppel C2H2-type zinc-finger protein family.</text>
</comment>
<feature type="domain" description="BTB" evidence="16">
    <location>
        <begin position="24"/>
        <end position="87"/>
    </location>
</feature>
<evidence type="ECO:0000256" key="15">
    <source>
        <dbReference type="SAM" id="MobiDB-lite"/>
    </source>
</evidence>
<dbReference type="Proteomes" id="UP000824219">
    <property type="component" value="Linkage Group LG21"/>
</dbReference>
<feature type="region of interest" description="Disordered" evidence="15">
    <location>
        <begin position="478"/>
        <end position="499"/>
    </location>
</feature>
<keyword evidence="5" id="KW-0479">Metal-binding</keyword>
<dbReference type="Pfam" id="PF00096">
    <property type="entry name" value="zf-C2H2"/>
    <property type="match status" value="4"/>
</dbReference>
<evidence type="ECO:0000256" key="14">
    <source>
        <dbReference type="PROSITE-ProRule" id="PRU00042"/>
    </source>
</evidence>
<dbReference type="AlphaFoldDB" id="A0A9D3NDG0"/>
<comment type="caution">
    <text evidence="18">The sequence shown here is derived from an EMBL/GenBank/DDBJ whole genome shotgun (WGS) entry which is preliminary data.</text>
</comment>
<feature type="domain" description="C2H2-type" evidence="17">
    <location>
        <begin position="539"/>
        <end position="567"/>
    </location>
</feature>
<dbReference type="EMBL" id="JAHKSW010000021">
    <property type="protein sequence ID" value="KAG7319273.1"/>
    <property type="molecule type" value="Genomic_DNA"/>
</dbReference>
<dbReference type="PROSITE" id="PS50097">
    <property type="entry name" value="BTB"/>
    <property type="match status" value="1"/>
</dbReference>
<feature type="domain" description="C2H2-type" evidence="17">
    <location>
        <begin position="604"/>
        <end position="631"/>
    </location>
</feature>
<keyword evidence="9" id="KW-0832">Ubl conjugation</keyword>
<dbReference type="SMART" id="SM00355">
    <property type="entry name" value="ZnF_C2H2"/>
    <property type="match status" value="11"/>
</dbReference>
<keyword evidence="11" id="KW-0238">DNA-binding</keyword>
<keyword evidence="6" id="KW-0677">Repeat</keyword>
<dbReference type="InterPro" id="IPR000210">
    <property type="entry name" value="BTB/POZ_dom"/>
</dbReference>
<name>A0A9D3NDG0_9TELE</name>
<evidence type="ECO:0000259" key="17">
    <source>
        <dbReference type="PROSITE" id="PS50157"/>
    </source>
</evidence>